<comment type="caution">
    <text evidence="5">The sequence shown here is derived from an EMBL/GenBank/DDBJ whole genome shotgun (WGS) entry which is preliminary data.</text>
</comment>
<keyword evidence="6" id="KW-1185">Reference proteome</keyword>
<dbReference type="SUPFAM" id="SSF46894">
    <property type="entry name" value="C-terminal effector domain of the bipartite response regulators"/>
    <property type="match status" value="1"/>
</dbReference>
<dbReference type="Pfam" id="PF00196">
    <property type="entry name" value="GerE"/>
    <property type="match status" value="1"/>
</dbReference>
<accession>A0ABU2BGZ4</accession>
<evidence type="ECO:0000259" key="4">
    <source>
        <dbReference type="PROSITE" id="PS50043"/>
    </source>
</evidence>
<dbReference type="PROSITE" id="PS50043">
    <property type="entry name" value="HTH_LUXR_2"/>
    <property type="match status" value="1"/>
</dbReference>
<dbReference type="InterPro" id="IPR000792">
    <property type="entry name" value="Tscrpt_reg_LuxR_C"/>
</dbReference>
<evidence type="ECO:0000256" key="2">
    <source>
        <dbReference type="ARBA" id="ARBA00023125"/>
    </source>
</evidence>
<evidence type="ECO:0000256" key="3">
    <source>
        <dbReference type="ARBA" id="ARBA00023163"/>
    </source>
</evidence>
<evidence type="ECO:0000313" key="5">
    <source>
        <dbReference type="EMBL" id="MDR7357506.1"/>
    </source>
</evidence>
<organism evidence="5 6">
    <name type="scientific">Paeniglutamicibacter sulfureus</name>
    <dbReference type="NCBI Taxonomy" id="43666"/>
    <lineage>
        <taxon>Bacteria</taxon>
        <taxon>Bacillati</taxon>
        <taxon>Actinomycetota</taxon>
        <taxon>Actinomycetes</taxon>
        <taxon>Micrococcales</taxon>
        <taxon>Micrococcaceae</taxon>
        <taxon>Paeniglutamicibacter</taxon>
    </lineage>
</organism>
<dbReference type="PROSITE" id="PS00622">
    <property type="entry name" value="HTH_LUXR_1"/>
    <property type="match status" value="1"/>
</dbReference>
<dbReference type="InterPro" id="IPR016032">
    <property type="entry name" value="Sig_transdc_resp-reg_C-effctor"/>
</dbReference>
<feature type="domain" description="HTH luxR-type" evidence="4">
    <location>
        <begin position="819"/>
        <end position="880"/>
    </location>
</feature>
<dbReference type="InterPro" id="IPR036388">
    <property type="entry name" value="WH-like_DNA-bd_sf"/>
</dbReference>
<dbReference type="SMART" id="SM00421">
    <property type="entry name" value="HTH_LUXR"/>
    <property type="match status" value="1"/>
</dbReference>
<proteinExistence type="predicted"/>
<evidence type="ECO:0000256" key="1">
    <source>
        <dbReference type="ARBA" id="ARBA00023015"/>
    </source>
</evidence>
<dbReference type="Proteomes" id="UP001183817">
    <property type="component" value="Unassembled WGS sequence"/>
</dbReference>
<dbReference type="RefSeq" id="WP_310289002.1">
    <property type="nucleotide sequence ID" value="NZ_BAAAWO010000001.1"/>
</dbReference>
<keyword evidence="3" id="KW-0804">Transcription</keyword>
<keyword evidence="2 5" id="KW-0238">DNA-binding</keyword>
<reference evidence="5 6" key="1">
    <citation type="submission" date="2023-07" db="EMBL/GenBank/DDBJ databases">
        <title>Sequencing the genomes of 1000 actinobacteria strains.</title>
        <authorList>
            <person name="Klenk H.-P."/>
        </authorList>
    </citation>
    <scope>NUCLEOTIDE SEQUENCE [LARGE SCALE GENOMIC DNA]</scope>
    <source>
        <strain evidence="5 6">DSM 20167</strain>
    </source>
</reference>
<dbReference type="PANTHER" id="PTHR44688:SF16">
    <property type="entry name" value="DNA-BINDING TRANSCRIPTIONAL ACTIVATOR DEVR_DOSR"/>
    <property type="match status" value="1"/>
</dbReference>
<sequence>MSAGEREVPGRARLAARRELAKILTDPASTGVVLSGPIGCEKSSLVDRVLRGEKLEAVRLLCSAVLGESNFGTLSPLLVDFTEPLNEAGVLKHVWSLLRSPKPGGKTIVVVEEAEHLDEASAFVLTQLASAGCIKLILMTVGQGHSERVVAGSELGARLARIILGRFSDRDVADYCQEELGRLPTTASARVIAAVCGGNGMLVGAFLRSAKQQEILVESRGRYVLEQSRINLDVHLADAVIRIQQRLDTAAATALEILALGGAEEVTLLAKYTGADVGRLVDAGLVRQVAESRVEIAAPIHAQILRDLIPPGRNLQLMERVIQRSVDHGSLPESVLWACENGRHLETRLVLEATTLANNQLDFPTAWRLCQHSNVLGGRPAFAREEVRALMGMRRYQEVMDTVGKFCWQCPDVAHLREMKLMQSVALRRNAGSREETQHLLQEWKSCTARLESLDEPGEAREIARNQRAIEILEMRIELVDRTDLGSILDRARRCEKLCDDNGTELLICRELICEILMDMGSFVEAADLALESLQSMSACSPSENIEFHPLLAAGLRSLFAVGDYATIGALNESGRSGSLEVQLDRSGMLNFWSAFATIQQGRWPLARNFLDEARAELACHDPDGLYPLAEALYGFQESQTEGATFGGGQDRRENLIEHGNGRVENTDVLMLATGYRQLSRSPKEPEAMVALIERARAEKRSQTEHHLLILLWKMSNGLRDRPRALDRLERLSSEGVGRRCGTLAAAMGMVRSGQLVDIVGAAELMFSCGETCLGAELLASCLRGHSDGIDERKRGVLLRQLASWVTELGGQSWGALSETMNERGVTNREKEIIELVGQGKSNREIAQSLTVSQRTVEGHLYRIFAKLGISGRAELGNLG</sequence>
<dbReference type="Gene3D" id="1.10.10.10">
    <property type="entry name" value="Winged helix-like DNA-binding domain superfamily/Winged helix DNA-binding domain"/>
    <property type="match status" value="1"/>
</dbReference>
<dbReference type="PANTHER" id="PTHR44688">
    <property type="entry name" value="DNA-BINDING TRANSCRIPTIONAL ACTIVATOR DEVR_DOSR"/>
    <property type="match status" value="1"/>
</dbReference>
<dbReference type="EMBL" id="JAVDYI010000001">
    <property type="protein sequence ID" value="MDR7357506.1"/>
    <property type="molecule type" value="Genomic_DNA"/>
</dbReference>
<evidence type="ECO:0000313" key="6">
    <source>
        <dbReference type="Proteomes" id="UP001183817"/>
    </source>
</evidence>
<name>A0ABU2BGZ4_9MICC</name>
<dbReference type="CDD" id="cd06170">
    <property type="entry name" value="LuxR_C_like"/>
    <property type="match status" value="1"/>
</dbReference>
<dbReference type="GO" id="GO:0003677">
    <property type="term" value="F:DNA binding"/>
    <property type="evidence" value="ECO:0007669"/>
    <property type="project" value="UniProtKB-KW"/>
</dbReference>
<protein>
    <submittedName>
        <fullName evidence="5">DNA-binding CsgD family transcriptional regulator</fullName>
    </submittedName>
</protein>
<gene>
    <name evidence="5" type="ORF">J2S64_001197</name>
</gene>
<keyword evidence="1" id="KW-0805">Transcription regulation</keyword>
<dbReference type="PRINTS" id="PR00038">
    <property type="entry name" value="HTHLUXR"/>
</dbReference>